<evidence type="ECO:0000313" key="1">
    <source>
        <dbReference type="EMBL" id="CAN72402.1"/>
    </source>
</evidence>
<protein>
    <submittedName>
        <fullName evidence="1">Uncharacterized protein</fullName>
    </submittedName>
</protein>
<dbReference type="EMBL" id="AM461282">
    <property type="protein sequence ID" value="CAN72402.1"/>
    <property type="molecule type" value="Genomic_DNA"/>
</dbReference>
<gene>
    <name evidence="1" type="ORF">VITISV_033808</name>
</gene>
<name>A5BJ72_VITVI</name>
<accession>A5BJ72</accession>
<reference evidence="1" key="1">
    <citation type="journal article" date="2007" name="PLoS ONE">
        <title>The first genome sequence of an elite grapevine cultivar (Pinot noir Vitis vinifera L.): coping with a highly heterozygous genome.</title>
        <authorList>
            <person name="Velasco R."/>
            <person name="Zharkikh A."/>
            <person name="Troggio M."/>
            <person name="Cartwright D.A."/>
            <person name="Cestaro A."/>
            <person name="Pruss D."/>
            <person name="Pindo M."/>
            <person name="FitzGerald L.M."/>
            <person name="Vezzulli S."/>
            <person name="Reid J."/>
            <person name="Malacarne G."/>
            <person name="Iliev D."/>
            <person name="Coppola G."/>
            <person name="Wardell B."/>
            <person name="Micheletti D."/>
            <person name="Macalma T."/>
            <person name="Facci M."/>
            <person name="Mitchell J.T."/>
            <person name="Perazzolli M."/>
            <person name="Eldredge G."/>
            <person name="Gatto P."/>
            <person name="Oyzerski R."/>
            <person name="Moretto M."/>
            <person name="Gutin N."/>
            <person name="Stefanini M."/>
            <person name="Chen Y."/>
            <person name="Segala C."/>
            <person name="Davenport C."/>
            <person name="Dematte L."/>
            <person name="Mraz A."/>
            <person name="Battilana J."/>
            <person name="Stormo K."/>
            <person name="Costa F."/>
            <person name="Tao Q."/>
            <person name="Si-Ammour A."/>
            <person name="Harkins T."/>
            <person name="Lackey A."/>
            <person name="Perbost C."/>
            <person name="Taillon B."/>
            <person name="Stella A."/>
            <person name="Solovyev V."/>
            <person name="Fawcett J.A."/>
            <person name="Sterck L."/>
            <person name="Vandepoele K."/>
            <person name="Grando S.M."/>
            <person name="Toppo S."/>
            <person name="Moser C."/>
            <person name="Lanchbury J."/>
            <person name="Bogden R."/>
            <person name="Skolnick M."/>
            <person name="Sgaramella V."/>
            <person name="Bhatnagar S.K."/>
            <person name="Fontana P."/>
            <person name="Gutin A."/>
            <person name="Van de Peer Y."/>
            <person name="Salamini F."/>
            <person name="Viola R."/>
        </authorList>
    </citation>
    <scope>NUCLEOTIDE SEQUENCE</scope>
</reference>
<dbReference type="AlphaFoldDB" id="A5BJ72"/>
<proteinExistence type="predicted"/>
<organism evidence="1">
    <name type="scientific">Vitis vinifera</name>
    <name type="common">Grape</name>
    <dbReference type="NCBI Taxonomy" id="29760"/>
    <lineage>
        <taxon>Eukaryota</taxon>
        <taxon>Viridiplantae</taxon>
        <taxon>Streptophyta</taxon>
        <taxon>Embryophyta</taxon>
        <taxon>Tracheophyta</taxon>
        <taxon>Spermatophyta</taxon>
        <taxon>Magnoliopsida</taxon>
        <taxon>eudicotyledons</taxon>
        <taxon>Gunneridae</taxon>
        <taxon>Pentapetalae</taxon>
        <taxon>rosids</taxon>
        <taxon>Vitales</taxon>
        <taxon>Vitaceae</taxon>
        <taxon>Viteae</taxon>
        <taxon>Vitis</taxon>
    </lineage>
</organism>
<sequence>MASKLRVRFRERQCKHLSESIAVNPTPSKKACPKPVSVPPLVSVPPTTVAAITLESDEKLPSANDIAYHEIRRPFFVPDNISEELFEYMNSSPSRSKSAYVPSLEEVIVGVQNLMWQHIHLFYRLEIVETMKAYIAHNMDKNEDLLASLEMTKSEATAA</sequence>